<feature type="domain" description="HTH lysR-type" evidence="5">
    <location>
        <begin position="6"/>
        <end position="63"/>
    </location>
</feature>
<keyword evidence="2" id="KW-0805">Transcription regulation</keyword>
<protein>
    <submittedName>
        <fullName evidence="6">LysR family transcriptional regulator</fullName>
    </submittedName>
</protein>
<organism evidence="6 7">
    <name type="scientific">Klenkia terrae</name>
    <dbReference type="NCBI Taxonomy" id="1052259"/>
    <lineage>
        <taxon>Bacteria</taxon>
        <taxon>Bacillati</taxon>
        <taxon>Actinomycetota</taxon>
        <taxon>Actinomycetes</taxon>
        <taxon>Geodermatophilales</taxon>
        <taxon>Geodermatophilaceae</taxon>
        <taxon>Klenkia</taxon>
    </lineage>
</organism>
<dbReference type="SUPFAM" id="SSF53850">
    <property type="entry name" value="Periplasmic binding protein-like II"/>
    <property type="match status" value="1"/>
</dbReference>
<dbReference type="InterPro" id="IPR000847">
    <property type="entry name" value="LysR_HTH_N"/>
</dbReference>
<keyword evidence="3" id="KW-0238">DNA-binding</keyword>
<evidence type="ECO:0000256" key="2">
    <source>
        <dbReference type="ARBA" id="ARBA00023015"/>
    </source>
</evidence>
<evidence type="ECO:0000313" key="6">
    <source>
        <dbReference type="EMBL" id="MEI4277835.1"/>
    </source>
</evidence>
<dbReference type="PANTHER" id="PTHR30118:SF15">
    <property type="entry name" value="TRANSCRIPTIONAL REGULATORY PROTEIN"/>
    <property type="match status" value="1"/>
</dbReference>
<comment type="similarity">
    <text evidence="1">Belongs to the LysR transcriptional regulatory family.</text>
</comment>
<name>A0ABU8E2R6_9ACTN</name>
<dbReference type="PRINTS" id="PR00039">
    <property type="entry name" value="HTHLYSR"/>
</dbReference>
<dbReference type="RefSeq" id="WP_225231832.1">
    <property type="nucleotide sequence ID" value="NZ_JBAPLV010000003.1"/>
</dbReference>
<sequence>MNVANLDLNLLVSLDALLHQRSVTRAAGQLGLSQPALSASLAKLRRHFGDELLTRVGNEYRLTPLAEQLQLQSRLALQSVHRVFSAQPAFDPASSTREFHVLLSDYGITVLGDTLATLLAETAPGARLRLTPHTPELVGRADQALLAADLMLLPRGFIDDLPSVDLYTDEWVVVVSTDNRAVGEAITVEQLQTLPWVSVYHGQTASTPAARFLRMRGIEPRVQVVTESFLTVPGLVAGSGRISMLQRRLVDLLPLASGVRVLPSPVDVGGLVEAMYWHPVYERDPEHAYLRDLVRQAAELATARVG</sequence>
<dbReference type="Pfam" id="PF03466">
    <property type="entry name" value="LysR_substrate"/>
    <property type="match status" value="1"/>
</dbReference>
<evidence type="ECO:0000313" key="7">
    <source>
        <dbReference type="Proteomes" id="UP001373496"/>
    </source>
</evidence>
<dbReference type="Pfam" id="PF00126">
    <property type="entry name" value="HTH_1"/>
    <property type="match status" value="1"/>
</dbReference>
<dbReference type="Gene3D" id="3.40.190.10">
    <property type="entry name" value="Periplasmic binding protein-like II"/>
    <property type="match status" value="2"/>
</dbReference>
<dbReference type="Gene3D" id="1.10.10.10">
    <property type="entry name" value="Winged helix-like DNA-binding domain superfamily/Winged helix DNA-binding domain"/>
    <property type="match status" value="1"/>
</dbReference>
<dbReference type="InterPro" id="IPR036390">
    <property type="entry name" value="WH_DNA-bd_sf"/>
</dbReference>
<evidence type="ECO:0000256" key="3">
    <source>
        <dbReference type="ARBA" id="ARBA00023125"/>
    </source>
</evidence>
<dbReference type="InterPro" id="IPR005119">
    <property type="entry name" value="LysR_subst-bd"/>
</dbReference>
<evidence type="ECO:0000256" key="4">
    <source>
        <dbReference type="ARBA" id="ARBA00023163"/>
    </source>
</evidence>
<keyword evidence="7" id="KW-1185">Reference proteome</keyword>
<comment type="caution">
    <text evidence="6">The sequence shown here is derived from an EMBL/GenBank/DDBJ whole genome shotgun (WGS) entry which is preliminary data.</text>
</comment>
<dbReference type="EMBL" id="JBAPLV010000003">
    <property type="protein sequence ID" value="MEI4277835.1"/>
    <property type="molecule type" value="Genomic_DNA"/>
</dbReference>
<proteinExistence type="inferred from homology"/>
<dbReference type="InterPro" id="IPR036388">
    <property type="entry name" value="WH-like_DNA-bd_sf"/>
</dbReference>
<dbReference type="PANTHER" id="PTHR30118">
    <property type="entry name" value="HTH-TYPE TRANSCRIPTIONAL REGULATOR LEUO-RELATED"/>
    <property type="match status" value="1"/>
</dbReference>
<accession>A0ABU8E2R6</accession>
<dbReference type="InterPro" id="IPR050389">
    <property type="entry name" value="LysR-type_TF"/>
</dbReference>
<keyword evidence="4" id="KW-0804">Transcription</keyword>
<dbReference type="PROSITE" id="PS50931">
    <property type="entry name" value="HTH_LYSR"/>
    <property type="match status" value="1"/>
</dbReference>
<evidence type="ECO:0000256" key="1">
    <source>
        <dbReference type="ARBA" id="ARBA00009437"/>
    </source>
</evidence>
<evidence type="ECO:0000259" key="5">
    <source>
        <dbReference type="PROSITE" id="PS50931"/>
    </source>
</evidence>
<reference evidence="6 7" key="1">
    <citation type="submission" date="2024-03" db="EMBL/GenBank/DDBJ databases">
        <title>Draft genome sequence of Klenkia terrae.</title>
        <authorList>
            <person name="Duangmal K."/>
            <person name="Chantavorakit T."/>
        </authorList>
    </citation>
    <scope>NUCLEOTIDE SEQUENCE [LARGE SCALE GENOMIC DNA]</scope>
    <source>
        <strain evidence="6 7">JCM 17786</strain>
    </source>
</reference>
<gene>
    <name evidence="6" type="ORF">UXQ13_05100</name>
</gene>
<dbReference type="Proteomes" id="UP001373496">
    <property type="component" value="Unassembled WGS sequence"/>
</dbReference>
<dbReference type="SUPFAM" id="SSF46785">
    <property type="entry name" value="Winged helix' DNA-binding domain"/>
    <property type="match status" value="1"/>
</dbReference>